<evidence type="ECO:0000256" key="14">
    <source>
        <dbReference type="ARBA" id="ARBA00030398"/>
    </source>
</evidence>
<evidence type="ECO:0000256" key="18">
    <source>
        <dbReference type="RuleBase" id="RU003664"/>
    </source>
</evidence>
<dbReference type="GO" id="GO:0051301">
    <property type="term" value="P:cell division"/>
    <property type="evidence" value="ECO:0007669"/>
    <property type="project" value="UniProtKB-KW"/>
</dbReference>
<dbReference type="GO" id="GO:0005737">
    <property type="term" value="C:cytoplasm"/>
    <property type="evidence" value="ECO:0007669"/>
    <property type="project" value="UniProtKB-SubCell"/>
</dbReference>
<comment type="function">
    <text evidence="1 17 18">Cell wall formation. Catalyzes the addition of glutamate to the nucleotide precursor UDP-N-acetylmuramoyl-L-alanine (UMA).</text>
</comment>
<dbReference type="SUPFAM" id="SSF51984">
    <property type="entry name" value="MurCD N-terminal domain"/>
    <property type="match status" value="1"/>
</dbReference>
<keyword evidence="13 17" id="KW-0961">Cell wall biogenesis/degradation</keyword>
<comment type="caution">
    <text evidence="21">The sequence shown here is derived from an EMBL/GenBank/DDBJ whole genome shotgun (WGS) entry which is preliminary data.</text>
</comment>
<evidence type="ECO:0000256" key="2">
    <source>
        <dbReference type="ARBA" id="ARBA00004496"/>
    </source>
</evidence>
<keyword evidence="9 17" id="KW-0547">Nucleotide-binding</keyword>
<comment type="catalytic activity">
    <reaction evidence="16 17 18">
        <text>UDP-N-acetyl-alpha-D-muramoyl-L-alanine + D-glutamate + ATP = UDP-N-acetyl-alpha-D-muramoyl-L-alanyl-D-glutamate + ADP + phosphate + H(+)</text>
        <dbReference type="Rhea" id="RHEA:16429"/>
        <dbReference type="ChEBI" id="CHEBI:15378"/>
        <dbReference type="ChEBI" id="CHEBI:29986"/>
        <dbReference type="ChEBI" id="CHEBI:30616"/>
        <dbReference type="ChEBI" id="CHEBI:43474"/>
        <dbReference type="ChEBI" id="CHEBI:83898"/>
        <dbReference type="ChEBI" id="CHEBI:83900"/>
        <dbReference type="ChEBI" id="CHEBI:456216"/>
        <dbReference type="EC" id="6.3.2.9"/>
    </reaction>
</comment>
<evidence type="ECO:0000256" key="16">
    <source>
        <dbReference type="ARBA" id="ARBA00047632"/>
    </source>
</evidence>
<dbReference type="GO" id="GO:0009252">
    <property type="term" value="P:peptidoglycan biosynthetic process"/>
    <property type="evidence" value="ECO:0007669"/>
    <property type="project" value="UniProtKB-UniRule"/>
</dbReference>
<evidence type="ECO:0000256" key="5">
    <source>
        <dbReference type="ARBA" id="ARBA00012212"/>
    </source>
</evidence>
<dbReference type="InterPro" id="IPR013221">
    <property type="entry name" value="Mur_ligase_cen"/>
</dbReference>
<dbReference type="PANTHER" id="PTHR43692:SF1">
    <property type="entry name" value="UDP-N-ACETYLMURAMOYLALANINE--D-GLUTAMATE LIGASE"/>
    <property type="match status" value="1"/>
</dbReference>
<dbReference type="HAMAP" id="MF_00639">
    <property type="entry name" value="MurD"/>
    <property type="match status" value="1"/>
</dbReference>
<gene>
    <name evidence="17" type="primary">murD</name>
    <name evidence="21" type="ORF">EV210_101476</name>
</gene>
<comment type="similarity">
    <text evidence="4 17">Belongs to the MurCDEF family.</text>
</comment>
<organism evidence="21 22">
    <name type="scientific">Anaerospora hongkongensis</name>
    <dbReference type="NCBI Taxonomy" id="244830"/>
    <lineage>
        <taxon>Bacteria</taxon>
        <taxon>Bacillati</taxon>
        <taxon>Bacillota</taxon>
        <taxon>Negativicutes</taxon>
        <taxon>Selenomonadales</taxon>
        <taxon>Sporomusaceae</taxon>
        <taxon>Anaerospora</taxon>
    </lineage>
</organism>
<dbReference type="InterPro" id="IPR036615">
    <property type="entry name" value="Mur_ligase_C_dom_sf"/>
</dbReference>
<evidence type="ECO:0000256" key="4">
    <source>
        <dbReference type="ARBA" id="ARBA00010416"/>
    </source>
</evidence>
<keyword evidence="17 18" id="KW-0131">Cell cycle</keyword>
<comment type="subcellular location">
    <subcellularLocation>
        <location evidence="2 17 18">Cytoplasm</location>
    </subcellularLocation>
</comment>
<protein>
    <recommendedName>
        <fullName evidence="6 17">UDP-N-acetylmuramoylalanine--D-glutamate ligase</fullName>
        <ecNumber evidence="5 17">6.3.2.9</ecNumber>
    </recommendedName>
    <alternativeName>
        <fullName evidence="15 17">D-glutamic acid-adding enzyme</fullName>
    </alternativeName>
    <alternativeName>
        <fullName evidence="14 17">UDP-N-acetylmuramoyl-L-alanyl-D-glutamate synthetase</fullName>
    </alternativeName>
</protein>
<dbReference type="Gene3D" id="3.90.190.20">
    <property type="entry name" value="Mur ligase, C-terminal domain"/>
    <property type="match status" value="1"/>
</dbReference>
<dbReference type="NCBIfam" id="TIGR01087">
    <property type="entry name" value="murD"/>
    <property type="match status" value="1"/>
</dbReference>
<keyword evidence="8 17" id="KW-0436">Ligase</keyword>
<evidence type="ECO:0000256" key="3">
    <source>
        <dbReference type="ARBA" id="ARBA00004752"/>
    </source>
</evidence>
<dbReference type="PANTHER" id="PTHR43692">
    <property type="entry name" value="UDP-N-ACETYLMURAMOYLALANINE--D-GLUTAMATE LIGASE"/>
    <property type="match status" value="1"/>
</dbReference>
<keyword evidence="22" id="KW-1185">Reference proteome</keyword>
<evidence type="ECO:0000313" key="21">
    <source>
        <dbReference type="EMBL" id="TCL40275.1"/>
    </source>
</evidence>
<dbReference type="Pfam" id="PF21799">
    <property type="entry name" value="MurD-like_N"/>
    <property type="match status" value="1"/>
</dbReference>
<dbReference type="SUPFAM" id="SSF53244">
    <property type="entry name" value="MurD-like peptide ligases, peptide-binding domain"/>
    <property type="match status" value="1"/>
</dbReference>
<evidence type="ECO:0000256" key="1">
    <source>
        <dbReference type="ARBA" id="ARBA00002734"/>
    </source>
</evidence>
<evidence type="ECO:0000256" key="11">
    <source>
        <dbReference type="ARBA" id="ARBA00022960"/>
    </source>
</evidence>
<evidence type="ECO:0000256" key="17">
    <source>
        <dbReference type="HAMAP-Rule" id="MF_00639"/>
    </source>
</evidence>
<evidence type="ECO:0000256" key="8">
    <source>
        <dbReference type="ARBA" id="ARBA00022598"/>
    </source>
</evidence>
<evidence type="ECO:0000313" key="22">
    <source>
        <dbReference type="Proteomes" id="UP000295063"/>
    </source>
</evidence>
<feature type="domain" description="Mur ligase C-terminal" evidence="19">
    <location>
        <begin position="313"/>
        <end position="427"/>
    </location>
</feature>
<accession>A0A4R1QBD5</accession>
<feature type="domain" description="Mur ligase central" evidence="20">
    <location>
        <begin position="113"/>
        <end position="291"/>
    </location>
</feature>
<dbReference type="Proteomes" id="UP000295063">
    <property type="component" value="Unassembled WGS sequence"/>
</dbReference>
<dbReference type="GO" id="GO:0008764">
    <property type="term" value="F:UDP-N-acetylmuramoylalanine-D-glutamate ligase activity"/>
    <property type="evidence" value="ECO:0007669"/>
    <property type="project" value="UniProtKB-UniRule"/>
</dbReference>
<dbReference type="RefSeq" id="WP_132074953.1">
    <property type="nucleotide sequence ID" value="NZ_SLUI01000001.1"/>
</dbReference>
<evidence type="ECO:0000259" key="19">
    <source>
        <dbReference type="Pfam" id="PF02875"/>
    </source>
</evidence>
<dbReference type="OrthoDB" id="9809796at2"/>
<evidence type="ECO:0000256" key="15">
    <source>
        <dbReference type="ARBA" id="ARBA00032324"/>
    </source>
</evidence>
<keyword evidence="11 17" id="KW-0133">Cell shape</keyword>
<dbReference type="Gene3D" id="3.40.50.720">
    <property type="entry name" value="NAD(P)-binding Rossmann-like Domain"/>
    <property type="match status" value="1"/>
</dbReference>
<keyword evidence="7 17" id="KW-0963">Cytoplasm</keyword>
<evidence type="ECO:0000256" key="12">
    <source>
        <dbReference type="ARBA" id="ARBA00022984"/>
    </source>
</evidence>
<dbReference type="AlphaFoldDB" id="A0A4R1QBD5"/>
<keyword evidence="17 18" id="KW-0132">Cell division</keyword>
<feature type="binding site" evidence="17">
    <location>
        <begin position="115"/>
        <end position="121"/>
    </location>
    <ligand>
        <name>ATP</name>
        <dbReference type="ChEBI" id="CHEBI:30616"/>
    </ligand>
</feature>
<dbReference type="GO" id="GO:0008360">
    <property type="term" value="P:regulation of cell shape"/>
    <property type="evidence" value="ECO:0007669"/>
    <property type="project" value="UniProtKB-KW"/>
</dbReference>
<dbReference type="Gene3D" id="3.40.1190.10">
    <property type="entry name" value="Mur-like, catalytic domain"/>
    <property type="match status" value="1"/>
</dbReference>
<dbReference type="GO" id="GO:0005524">
    <property type="term" value="F:ATP binding"/>
    <property type="evidence" value="ECO:0007669"/>
    <property type="project" value="UniProtKB-UniRule"/>
</dbReference>
<sequence>MEFRNKKVVVLGAGISGRSVAQVLAGRGACVTLNDRKAIDIQNEEFQQLQQAGVSLIFGHQEESLLDGTDYVVLSPGISIYIPLIQAARSRNITVMSEIEVAYQLCKAPVIAVTGTNGKTTTTTLIGEMMKAGGRAAVVGGNIGLALSHEVMGVDATGIVVAEISSFQLESIIDFKPHIAAVLNITPDHIDRHRTMAEYQSTKERIFANQGKDDYLILNYDDLAVRDMANRTLSQVFYFSACQELQEGAFVKDGLLQINWQGQHYQLCSVKEMKLFGRHNVENALAACCAALLMGISTEAMNAVLKNFTGVEHRIEPVGTVNGVAYYNDSKATNPESSIKALEAFDGHVVLIAGGRDKNTDLTQFMTLIKEKVDQLILIGEAQERFAANAHTHGISTIHRVDSMEEAVQLAHRIARAPQIVLLSPACASYDMFANYEERGRVFKQLVCRLA</sequence>
<keyword evidence="12 17" id="KW-0573">Peptidoglycan synthesis</keyword>
<dbReference type="Pfam" id="PF02875">
    <property type="entry name" value="Mur_ligase_C"/>
    <property type="match status" value="1"/>
</dbReference>
<dbReference type="InterPro" id="IPR005762">
    <property type="entry name" value="MurD"/>
</dbReference>
<dbReference type="InterPro" id="IPR004101">
    <property type="entry name" value="Mur_ligase_C"/>
</dbReference>
<dbReference type="UniPathway" id="UPA00219"/>
<comment type="pathway">
    <text evidence="3 17 18">Cell wall biogenesis; peptidoglycan biosynthesis.</text>
</comment>
<evidence type="ECO:0000256" key="10">
    <source>
        <dbReference type="ARBA" id="ARBA00022840"/>
    </source>
</evidence>
<evidence type="ECO:0000256" key="9">
    <source>
        <dbReference type="ARBA" id="ARBA00022741"/>
    </source>
</evidence>
<evidence type="ECO:0000256" key="7">
    <source>
        <dbReference type="ARBA" id="ARBA00022490"/>
    </source>
</evidence>
<reference evidence="21 22" key="1">
    <citation type="submission" date="2019-03" db="EMBL/GenBank/DDBJ databases">
        <title>Genomic Encyclopedia of Type Strains, Phase IV (KMG-IV): sequencing the most valuable type-strain genomes for metagenomic binning, comparative biology and taxonomic classification.</title>
        <authorList>
            <person name="Goeker M."/>
        </authorList>
    </citation>
    <scope>NUCLEOTIDE SEQUENCE [LARGE SCALE GENOMIC DNA]</scope>
    <source>
        <strain evidence="21 22">DSM 15969</strain>
    </source>
</reference>
<keyword evidence="10 17" id="KW-0067">ATP-binding</keyword>
<dbReference type="SUPFAM" id="SSF53623">
    <property type="entry name" value="MurD-like peptide ligases, catalytic domain"/>
    <property type="match status" value="1"/>
</dbReference>
<evidence type="ECO:0000256" key="13">
    <source>
        <dbReference type="ARBA" id="ARBA00023316"/>
    </source>
</evidence>
<dbReference type="EC" id="6.3.2.9" evidence="5 17"/>
<dbReference type="Pfam" id="PF08245">
    <property type="entry name" value="Mur_ligase_M"/>
    <property type="match status" value="1"/>
</dbReference>
<evidence type="ECO:0000256" key="6">
    <source>
        <dbReference type="ARBA" id="ARBA00015655"/>
    </source>
</evidence>
<proteinExistence type="inferred from homology"/>
<dbReference type="GO" id="GO:0071555">
    <property type="term" value="P:cell wall organization"/>
    <property type="evidence" value="ECO:0007669"/>
    <property type="project" value="UniProtKB-KW"/>
</dbReference>
<dbReference type="InterPro" id="IPR036565">
    <property type="entry name" value="Mur-like_cat_sf"/>
</dbReference>
<name>A0A4R1QBD5_9FIRM</name>
<evidence type="ECO:0000259" key="20">
    <source>
        <dbReference type="Pfam" id="PF08245"/>
    </source>
</evidence>
<dbReference type="EMBL" id="SLUI01000001">
    <property type="protein sequence ID" value="TCL40275.1"/>
    <property type="molecule type" value="Genomic_DNA"/>
</dbReference>